<reference evidence="2" key="1">
    <citation type="submission" date="2020-11" db="EMBL/GenBank/DDBJ databases">
        <authorList>
            <person name="Tran Van P."/>
        </authorList>
    </citation>
    <scope>NUCLEOTIDE SEQUENCE</scope>
</reference>
<sequence>MIEELRCKLKQELHQEVKKVSEYKKNQSEKENINRNTNMFEESVSFDDQPHNESQQDDALISQQSKCANLNDNRENNSEINLEPAEIIISQGHLTNKESQDTISNEQYSSVTTDSTHCLNISENCQETVGSNNYNMENLRSSDFQKEIADPPENQEGTKEPGSLSQGKDGEDISSPASTQYYSQGTIEEDYNINNQENNLGEYYNFVSPPEGPQKNFQDGAESFVYPVGEMNYDPVSPADGGNSVDSYVPVLSPDVPMNFETWDCNPSDEPKSGFNFGGFNFGPTTGQSSNAAALFGGRDNQSKAGETNKANDGFNFNFDNKKSKTSSMFSLFS</sequence>
<proteinExistence type="predicted"/>
<organism evidence="2">
    <name type="scientific">Timema poppense</name>
    <name type="common">Walking stick</name>
    <dbReference type="NCBI Taxonomy" id="170557"/>
    <lineage>
        <taxon>Eukaryota</taxon>
        <taxon>Metazoa</taxon>
        <taxon>Ecdysozoa</taxon>
        <taxon>Arthropoda</taxon>
        <taxon>Hexapoda</taxon>
        <taxon>Insecta</taxon>
        <taxon>Pterygota</taxon>
        <taxon>Neoptera</taxon>
        <taxon>Polyneoptera</taxon>
        <taxon>Phasmatodea</taxon>
        <taxon>Timematodea</taxon>
        <taxon>Timematoidea</taxon>
        <taxon>Timematidae</taxon>
        <taxon>Timema</taxon>
    </lineage>
</organism>
<name>A0A7R9DJP8_TIMPO</name>
<accession>A0A7R9DJP8</accession>
<feature type="region of interest" description="Disordered" evidence="1">
    <location>
        <begin position="148"/>
        <end position="178"/>
    </location>
</feature>
<evidence type="ECO:0000256" key="1">
    <source>
        <dbReference type="SAM" id="MobiDB-lite"/>
    </source>
</evidence>
<feature type="region of interest" description="Disordered" evidence="1">
    <location>
        <begin position="291"/>
        <end position="317"/>
    </location>
</feature>
<protein>
    <submittedName>
        <fullName evidence="2">Uncharacterized protein</fullName>
    </submittedName>
</protein>
<dbReference type="EMBL" id="OD010250">
    <property type="protein sequence ID" value="CAD7415996.1"/>
    <property type="molecule type" value="Genomic_DNA"/>
</dbReference>
<feature type="compositionally biased region" description="Basic and acidic residues" evidence="1">
    <location>
        <begin position="24"/>
        <end position="33"/>
    </location>
</feature>
<gene>
    <name evidence="2" type="ORF">TPSB3V08_LOCUS10720</name>
</gene>
<dbReference type="AlphaFoldDB" id="A0A7R9DJP8"/>
<feature type="region of interest" description="Disordered" evidence="1">
    <location>
        <begin position="24"/>
        <end position="60"/>
    </location>
</feature>
<evidence type="ECO:0000313" key="2">
    <source>
        <dbReference type="EMBL" id="CAD7415996.1"/>
    </source>
</evidence>